<dbReference type="InterPro" id="IPR003256">
    <property type="entry name" value="Ribosomal_uL24"/>
</dbReference>
<dbReference type="STRING" id="1470200.PL75_05845"/>
<dbReference type="GO" id="GO:0005840">
    <property type="term" value="C:ribosome"/>
    <property type="evidence" value="ECO:0007669"/>
    <property type="project" value="UniProtKB-KW"/>
</dbReference>
<keyword evidence="3 5" id="KW-0687">Ribonucleoprotein</keyword>
<comment type="subunit">
    <text evidence="5">Part of the 50S ribosomal subunit.</text>
</comment>
<dbReference type="PATRIC" id="fig|1470200.3.peg.2373"/>
<evidence type="ECO:0000256" key="6">
    <source>
        <dbReference type="RuleBase" id="RU003477"/>
    </source>
</evidence>
<dbReference type="PANTHER" id="PTHR12903">
    <property type="entry name" value="MITOCHONDRIAL RIBOSOMAL PROTEIN L24"/>
    <property type="match status" value="1"/>
</dbReference>
<dbReference type="GO" id="GO:1990904">
    <property type="term" value="C:ribonucleoprotein complex"/>
    <property type="evidence" value="ECO:0007669"/>
    <property type="project" value="UniProtKB-KW"/>
</dbReference>
<protein>
    <recommendedName>
        <fullName evidence="4 5">Large ribosomal subunit protein uL24</fullName>
    </recommendedName>
</protein>
<comment type="function">
    <text evidence="5">One of two assembly initiator proteins, it binds directly to the 5'-end of the 23S rRNA, where it nucleates assembly of the 50S subunit.</text>
</comment>
<comment type="function">
    <text evidence="5">One of the proteins that surrounds the polypeptide exit tunnel on the outside of the subunit.</text>
</comment>
<dbReference type="Pfam" id="PF17136">
    <property type="entry name" value="ribosomal_L24"/>
    <property type="match status" value="1"/>
</dbReference>
<dbReference type="InterPro" id="IPR005825">
    <property type="entry name" value="Ribosomal_uL24_CS"/>
</dbReference>
<comment type="similarity">
    <text evidence="1 5 6">Belongs to the universal ribosomal protein uL24 family.</text>
</comment>
<evidence type="ECO:0000313" key="8">
    <source>
        <dbReference type="EMBL" id="KLT72819.1"/>
    </source>
</evidence>
<dbReference type="InterPro" id="IPR014722">
    <property type="entry name" value="Rib_uL2_dom2"/>
</dbReference>
<dbReference type="GO" id="GO:0006412">
    <property type="term" value="P:translation"/>
    <property type="evidence" value="ECO:0007669"/>
    <property type="project" value="UniProtKB-UniRule"/>
</dbReference>
<name>A0A0J0YRR4_9NEIS</name>
<dbReference type="SMART" id="SM00739">
    <property type="entry name" value="KOW"/>
    <property type="match status" value="1"/>
</dbReference>
<evidence type="ECO:0000259" key="7">
    <source>
        <dbReference type="SMART" id="SM00739"/>
    </source>
</evidence>
<comment type="caution">
    <text evidence="8">The sequence shown here is derived from an EMBL/GenBank/DDBJ whole genome shotgun (WGS) entry which is preliminary data.</text>
</comment>
<evidence type="ECO:0000256" key="5">
    <source>
        <dbReference type="HAMAP-Rule" id="MF_01326"/>
    </source>
</evidence>
<evidence type="ECO:0000256" key="4">
    <source>
        <dbReference type="ARBA" id="ARBA00035206"/>
    </source>
</evidence>
<dbReference type="EMBL" id="JTDO01000008">
    <property type="protein sequence ID" value="KLT72819.1"/>
    <property type="molecule type" value="Genomic_DNA"/>
</dbReference>
<dbReference type="InterPro" id="IPR008991">
    <property type="entry name" value="Translation_prot_SH3-like_sf"/>
</dbReference>
<dbReference type="PROSITE" id="PS01108">
    <property type="entry name" value="RIBOSOMAL_L24"/>
    <property type="match status" value="1"/>
</dbReference>
<gene>
    <name evidence="5 8" type="primary">rplX</name>
    <name evidence="8" type="ORF">PL75_05845</name>
</gene>
<dbReference type="AlphaFoldDB" id="A0A0J0YRR4"/>
<dbReference type="CDD" id="cd06089">
    <property type="entry name" value="KOW_RPL26"/>
    <property type="match status" value="1"/>
</dbReference>
<keyword evidence="2 5" id="KW-0689">Ribosomal protein</keyword>
<dbReference type="GO" id="GO:0003735">
    <property type="term" value="F:structural constituent of ribosome"/>
    <property type="evidence" value="ECO:0007669"/>
    <property type="project" value="InterPro"/>
</dbReference>
<organism evidence="8 9">
    <name type="scientific">Neisseria arctica</name>
    <dbReference type="NCBI Taxonomy" id="1470200"/>
    <lineage>
        <taxon>Bacteria</taxon>
        <taxon>Pseudomonadati</taxon>
        <taxon>Pseudomonadota</taxon>
        <taxon>Betaproteobacteria</taxon>
        <taxon>Neisseriales</taxon>
        <taxon>Neisseriaceae</taxon>
        <taxon>Neisseria</taxon>
    </lineage>
</organism>
<reference evidence="8 9" key="1">
    <citation type="submission" date="2014-11" db="EMBL/GenBank/DDBJ databases">
        <title>Genome of a novel goose pathogen.</title>
        <authorList>
            <person name="Hansen C.M."/>
            <person name="Hueffer K."/>
            <person name="Choi S.C."/>
        </authorList>
    </citation>
    <scope>NUCLEOTIDE SEQUENCE [LARGE SCALE GENOMIC DNA]</scope>
    <source>
        <strain evidence="8 9">KH1503</strain>
    </source>
</reference>
<dbReference type="Pfam" id="PF00467">
    <property type="entry name" value="KOW"/>
    <property type="match status" value="1"/>
</dbReference>
<dbReference type="Proteomes" id="UP000036027">
    <property type="component" value="Unassembled WGS sequence"/>
</dbReference>
<evidence type="ECO:0000256" key="2">
    <source>
        <dbReference type="ARBA" id="ARBA00022980"/>
    </source>
</evidence>
<keyword evidence="5" id="KW-0694">RNA-binding</keyword>
<sequence length="107" mass="11496">MNKIIKGDQVVVIAGKNKGKQGQVVRVLGEKVVVQGVNTVKRHQKPNPMRGVEGGIVAKDMPLAISNVAIFNPETKKADRVGIKLVESEGKVKRIRVFKSNGAEIGA</sequence>
<dbReference type="NCBIfam" id="TIGR01079">
    <property type="entry name" value="rplX_bact"/>
    <property type="match status" value="1"/>
</dbReference>
<dbReference type="InterPro" id="IPR057264">
    <property type="entry name" value="Ribosomal_uL24_C"/>
</dbReference>
<dbReference type="RefSeq" id="WP_047760991.1">
    <property type="nucleotide sequence ID" value="NZ_CP091510.1"/>
</dbReference>
<evidence type="ECO:0000256" key="3">
    <source>
        <dbReference type="ARBA" id="ARBA00023274"/>
    </source>
</evidence>
<evidence type="ECO:0000256" key="1">
    <source>
        <dbReference type="ARBA" id="ARBA00010618"/>
    </source>
</evidence>
<dbReference type="Gene3D" id="2.30.30.30">
    <property type="match status" value="1"/>
</dbReference>
<keyword evidence="9" id="KW-1185">Reference proteome</keyword>
<dbReference type="SUPFAM" id="SSF50104">
    <property type="entry name" value="Translation proteins SH3-like domain"/>
    <property type="match status" value="1"/>
</dbReference>
<keyword evidence="5" id="KW-0699">rRNA-binding</keyword>
<dbReference type="OrthoDB" id="9807419at2"/>
<dbReference type="InterPro" id="IPR041988">
    <property type="entry name" value="Ribosomal_uL24_KOW"/>
</dbReference>
<dbReference type="InterPro" id="IPR005824">
    <property type="entry name" value="KOW"/>
</dbReference>
<accession>A0A0J0YRR4</accession>
<dbReference type="HAMAP" id="MF_01326_B">
    <property type="entry name" value="Ribosomal_uL24_B"/>
    <property type="match status" value="1"/>
</dbReference>
<evidence type="ECO:0000313" key="9">
    <source>
        <dbReference type="Proteomes" id="UP000036027"/>
    </source>
</evidence>
<proteinExistence type="inferred from homology"/>
<feature type="domain" description="KOW" evidence="7">
    <location>
        <begin position="3"/>
        <end position="30"/>
    </location>
</feature>
<dbReference type="GO" id="GO:0019843">
    <property type="term" value="F:rRNA binding"/>
    <property type="evidence" value="ECO:0007669"/>
    <property type="project" value="UniProtKB-UniRule"/>
</dbReference>